<feature type="domain" description="VOC" evidence="2">
    <location>
        <begin position="24"/>
        <end position="144"/>
    </location>
</feature>
<dbReference type="GO" id="GO:0046491">
    <property type="term" value="P:L-methylmalonyl-CoA metabolic process"/>
    <property type="evidence" value="ECO:0007669"/>
    <property type="project" value="TreeGrafter"/>
</dbReference>
<dbReference type="Pfam" id="PF00903">
    <property type="entry name" value="Glyoxalase"/>
    <property type="match status" value="1"/>
</dbReference>
<dbReference type="SUPFAM" id="SSF54593">
    <property type="entry name" value="Glyoxalase/Bleomycin resistance protein/Dihydroxybiphenyl dioxygenase"/>
    <property type="match status" value="1"/>
</dbReference>
<sequence>MRDARIVSILTCAKRCKGKLMSIRFEHIAINVSDARQVVAWYVSNLDLVVVRGTNEPPYMTFLADQGRNMMFEFYQQPVGEADYARLHPVAFHIAFAVDDIEATRARLIAAGATAEGEVTTTPAGDKLCFLRDPWGMTLQLVMRAQPMLR</sequence>
<comment type="caution">
    <text evidence="3">The sequence shown here is derived from an EMBL/GenBank/DDBJ whole genome shotgun (WGS) entry which is preliminary data.</text>
</comment>
<dbReference type="InterPro" id="IPR037523">
    <property type="entry name" value="VOC_core"/>
</dbReference>
<dbReference type="Gene3D" id="3.10.180.10">
    <property type="entry name" value="2,3-Dihydroxybiphenyl 1,2-Dioxygenase, domain 1"/>
    <property type="match status" value="1"/>
</dbReference>
<name>A0A2M8QAG2_9CHLR</name>
<dbReference type="PROSITE" id="PS51819">
    <property type="entry name" value="VOC"/>
    <property type="match status" value="1"/>
</dbReference>
<dbReference type="InterPro" id="IPR051785">
    <property type="entry name" value="MMCE/EMCE_epimerase"/>
</dbReference>
<evidence type="ECO:0000313" key="4">
    <source>
        <dbReference type="Proteomes" id="UP000230790"/>
    </source>
</evidence>
<proteinExistence type="predicted"/>
<dbReference type="CDD" id="cd06587">
    <property type="entry name" value="VOC"/>
    <property type="match status" value="1"/>
</dbReference>
<gene>
    <name evidence="3" type="ORF">CUN48_12155</name>
</gene>
<evidence type="ECO:0000256" key="1">
    <source>
        <dbReference type="ARBA" id="ARBA00022723"/>
    </source>
</evidence>
<dbReference type="EMBL" id="PGTN01000098">
    <property type="protein sequence ID" value="PJF46764.1"/>
    <property type="molecule type" value="Genomic_DNA"/>
</dbReference>
<accession>A0A2M8QAG2</accession>
<protein>
    <recommendedName>
        <fullName evidence="2">VOC domain-containing protein</fullName>
    </recommendedName>
</protein>
<dbReference type="AlphaFoldDB" id="A0A2M8QAG2"/>
<reference evidence="3 4" key="1">
    <citation type="submission" date="2017-11" db="EMBL/GenBank/DDBJ databases">
        <title>Evolution of Phototrophy in the Chloroflexi Phylum Driven by Horizontal Gene Transfer.</title>
        <authorList>
            <person name="Ward L.M."/>
            <person name="Hemp J."/>
            <person name="Shih P.M."/>
            <person name="Mcglynn S.E."/>
            <person name="Fischer W."/>
        </authorList>
    </citation>
    <scope>NUCLEOTIDE SEQUENCE [LARGE SCALE GENOMIC DNA]</scope>
    <source>
        <strain evidence="3">JP3_7</strain>
    </source>
</reference>
<dbReference type="GO" id="GO:0046872">
    <property type="term" value="F:metal ion binding"/>
    <property type="evidence" value="ECO:0007669"/>
    <property type="project" value="UniProtKB-KW"/>
</dbReference>
<dbReference type="InterPro" id="IPR004360">
    <property type="entry name" value="Glyas_Fos-R_dOase_dom"/>
</dbReference>
<dbReference type="GO" id="GO:0004493">
    <property type="term" value="F:methylmalonyl-CoA epimerase activity"/>
    <property type="evidence" value="ECO:0007669"/>
    <property type="project" value="TreeGrafter"/>
</dbReference>
<evidence type="ECO:0000313" key="3">
    <source>
        <dbReference type="EMBL" id="PJF46764.1"/>
    </source>
</evidence>
<dbReference type="InterPro" id="IPR029068">
    <property type="entry name" value="Glyas_Bleomycin-R_OHBP_Dase"/>
</dbReference>
<evidence type="ECO:0000259" key="2">
    <source>
        <dbReference type="PROSITE" id="PS51819"/>
    </source>
</evidence>
<dbReference type="PANTHER" id="PTHR43048">
    <property type="entry name" value="METHYLMALONYL-COA EPIMERASE"/>
    <property type="match status" value="1"/>
</dbReference>
<organism evidence="3 4">
    <name type="scientific">Candidatus Thermofonsia Clade 3 bacterium</name>
    <dbReference type="NCBI Taxonomy" id="2364212"/>
    <lineage>
        <taxon>Bacteria</taxon>
        <taxon>Bacillati</taxon>
        <taxon>Chloroflexota</taxon>
        <taxon>Candidatus Thermofontia</taxon>
        <taxon>Candidatus Thermofonsia Clade 3</taxon>
    </lineage>
</organism>
<dbReference type="PANTHER" id="PTHR43048:SF3">
    <property type="entry name" value="METHYLMALONYL-COA EPIMERASE, MITOCHONDRIAL"/>
    <property type="match status" value="1"/>
</dbReference>
<keyword evidence="1" id="KW-0479">Metal-binding</keyword>
<dbReference type="Proteomes" id="UP000230790">
    <property type="component" value="Unassembled WGS sequence"/>
</dbReference>